<dbReference type="RefSeq" id="WP_060935081.1">
    <property type="nucleotide sequence ID" value="NZ_KQ960432.1"/>
</dbReference>
<dbReference type="PANTHER" id="PTHR30349:SF41">
    <property type="entry name" value="INTEGRASE_RECOMBINASE PROTEIN MJ0367-RELATED"/>
    <property type="match status" value="1"/>
</dbReference>
<evidence type="ECO:0000313" key="8">
    <source>
        <dbReference type="EMBL" id="KXB77109.1"/>
    </source>
</evidence>
<keyword evidence="3 5" id="KW-0238">DNA-binding</keyword>
<dbReference type="Gene3D" id="1.10.150.130">
    <property type="match status" value="1"/>
</dbReference>
<keyword evidence="2" id="KW-0229">DNA integration</keyword>
<reference evidence="9" key="1">
    <citation type="submission" date="2016-01" db="EMBL/GenBank/DDBJ databases">
        <authorList>
            <person name="Mitreva M."/>
            <person name="Pepin K.H."/>
            <person name="Mihindukulasuriya K.A."/>
            <person name="Fulton R."/>
            <person name="Fronick C."/>
            <person name="O'Laughlin M."/>
            <person name="Miner T."/>
            <person name="Herter B."/>
            <person name="Rosa B.A."/>
            <person name="Cordes M."/>
            <person name="Tomlinson C."/>
            <person name="Wollam A."/>
            <person name="Palsikar V.B."/>
            <person name="Mardis E.R."/>
            <person name="Wilson R.K."/>
        </authorList>
    </citation>
    <scope>NUCLEOTIDE SEQUENCE [LARGE SCALE GENOMIC DNA]</scope>
    <source>
        <strain evidence="9">KA00683</strain>
    </source>
</reference>
<dbReference type="Proteomes" id="UP000070224">
    <property type="component" value="Unassembled WGS sequence"/>
</dbReference>
<comment type="caution">
    <text evidence="8">The sequence shown here is derived from an EMBL/GenBank/DDBJ whole genome shotgun (WGS) entry which is preliminary data.</text>
</comment>
<dbReference type="OrthoDB" id="9801717at2"/>
<dbReference type="SUPFAM" id="SSF56349">
    <property type="entry name" value="DNA breaking-rejoining enzymes"/>
    <property type="match status" value="1"/>
</dbReference>
<dbReference type="PROSITE" id="PS51900">
    <property type="entry name" value="CB"/>
    <property type="match status" value="1"/>
</dbReference>
<dbReference type="InterPro" id="IPR002104">
    <property type="entry name" value="Integrase_catalytic"/>
</dbReference>
<feature type="domain" description="Core-binding (CB)" evidence="7">
    <location>
        <begin position="2"/>
        <end position="90"/>
    </location>
</feature>
<dbReference type="InterPro" id="IPR044068">
    <property type="entry name" value="CB"/>
</dbReference>
<gene>
    <name evidence="8" type="ORF">HMPREF3185_00623</name>
</gene>
<accession>A0A134BAY1</accession>
<dbReference type="PROSITE" id="PS51898">
    <property type="entry name" value="TYR_RECOMBINASE"/>
    <property type="match status" value="1"/>
</dbReference>
<dbReference type="InterPro" id="IPR010998">
    <property type="entry name" value="Integrase_recombinase_N"/>
</dbReference>
<evidence type="ECO:0000259" key="6">
    <source>
        <dbReference type="PROSITE" id="PS51898"/>
    </source>
</evidence>
<name>A0A134BAY1_9PORP</name>
<evidence type="ECO:0000256" key="3">
    <source>
        <dbReference type="ARBA" id="ARBA00023125"/>
    </source>
</evidence>
<evidence type="ECO:0000256" key="5">
    <source>
        <dbReference type="PROSITE-ProRule" id="PRU01248"/>
    </source>
</evidence>
<dbReference type="EMBL" id="LSDK01000049">
    <property type="protein sequence ID" value="KXB77109.1"/>
    <property type="molecule type" value="Genomic_DNA"/>
</dbReference>
<dbReference type="Pfam" id="PF00589">
    <property type="entry name" value="Phage_integrase"/>
    <property type="match status" value="1"/>
</dbReference>
<dbReference type="GO" id="GO:0006310">
    <property type="term" value="P:DNA recombination"/>
    <property type="evidence" value="ECO:0007669"/>
    <property type="project" value="UniProtKB-KW"/>
</dbReference>
<dbReference type="Gene3D" id="1.10.443.10">
    <property type="entry name" value="Intergrase catalytic core"/>
    <property type="match status" value="1"/>
</dbReference>
<dbReference type="InterPro" id="IPR004107">
    <property type="entry name" value="Integrase_SAM-like_N"/>
</dbReference>
<dbReference type="Pfam" id="PF02899">
    <property type="entry name" value="Phage_int_SAM_1"/>
    <property type="match status" value="1"/>
</dbReference>
<sequence>MPPTTDSIRAFLDYLSHEAAASPLTIETYQSDLRSFTTYAEERLGEPFVPSEGDLDLVRGWLSVKLDEGLKASTVGRCLTSVRSFYRHLLKTGQIKRNPIQALRPPKAARPLPVYVPTEDMEQMLSEEVDPTDWRAVRDHLILTMLYECGLRRSEIAGLRDQAVDTTERQLKVLGKGRKERIVPFGKGLAEEIEAWRHLRTSIFGTTESFFVSSKGTPMPPRAVYQVAHAALATVPNLSRRGAHVLRHTFATDMLNSGADLMLLRELMGHSSVSTTVRYTHTSFEQLKKLYAAHPRAARTPRDDRSDGD</sequence>
<dbReference type="STRING" id="322095.HMPREF3185_00623"/>
<dbReference type="InterPro" id="IPR011010">
    <property type="entry name" value="DNA_brk_join_enz"/>
</dbReference>
<evidence type="ECO:0000313" key="9">
    <source>
        <dbReference type="Proteomes" id="UP000070224"/>
    </source>
</evidence>
<proteinExistence type="inferred from homology"/>
<dbReference type="GO" id="GO:0003677">
    <property type="term" value="F:DNA binding"/>
    <property type="evidence" value="ECO:0007669"/>
    <property type="project" value="UniProtKB-UniRule"/>
</dbReference>
<feature type="domain" description="Tyr recombinase" evidence="6">
    <location>
        <begin position="111"/>
        <end position="292"/>
    </location>
</feature>
<keyword evidence="4" id="KW-0233">DNA recombination</keyword>
<evidence type="ECO:0000256" key="1">
    <source>
        <dbReference type="ARBA" id="ARBA00008857"/>
    </source>
</evidence>
<evidence type="ECO:0000256" key="2">
    <source>
        <dbReference type="ARBA" id="ARBA00022908"/>
    </source>
</evidence>
<protein>
    <submittedName>
        <fullName evidence="8">Phage integrase, SAM-like domain protein</fullName>
    </submittedName>
</protein>
<dbReference type="InterPro" id="IPR013762">
    <property type="entry name" value="Integrase-like_cat_sf"/>
</dbReference>
<dbReference type="InterPro" id="IPR050090">
    <property type="entry name" value="Tyrosine_recombinase_XerCD"/>
</dbReference>
<evidence type="ECO:0000256" key="4">
    <source>
        <dbReference type="ARBA" id="ARBA00023172"/>
    </source>
</evidence>
<evidence type="ECO:0000259" key="7">
    <source>
        <dbReference type="PROSITE" id="PS51900"/>
    </source>
</evidence>
<dbReference type="GO" id="GO:0015074">
    <property type="term" value="P:DNA integration"/>
    <property type="evidence" value="ECO:0007669"/>
    <property type="project" value="UniProtKB-KW"/>
</dbReference>
<dbReference type="PANTHER" id="PTHR30349">
    <property type="entry name" value="PHAGE INTEGRASE-RELATED"/>
    <property type="match status" value="1"/>
</dbReference>
<comment type="similarity">
    <text evidence="1">Belongs to the 'phage' integrase family.</text>
</comment>
<dbReference type="PATRIC" id="fig|322095.3.peg.616"/>
<dbReference type="AlphaFoldDB" id="A0A134BAY1"/>
<keyword evidence="9" id="KW-1185">Reference proteome</keyword>
<organism evidence="8 9">
    <name type="scientific">Porphyromonas somerae</name>
    <dbReference type="NCBI Taxonomy" id="322095"/>
    <lineage>
        <taxon>Bacteria</taxon>
        <taxon>Pseudomonadati</taxon>
        <taxon>Bacteroidota</taxon>
        <taxon>Bacteroidia</taxon>
        <taxon>Bacteroidales</taxon>
        <taxon>Porphyromonadaceae</taxon>
        <taxon>Porphyromonas</taxon>
    </lineage>
</organism>